<gene>
    <name evidence="1" type="ORF">I6K02_09830</name>
</gene>
<proteinExistence type="predicted"/>
<dbReference type="EMBL" id="CP069482">
    <property type="protein sequence ID" value="QRO76233.1"/>
    <property type="molecule type" value="Genomic_DNA"/>
</dbReference>
<dbReference type="AlphaFoldDB" id="A0A892HUQ7"/>
<dbReference type="Proteomes" id="UP000625568">
    <property type="component" value="Chromosome 1"/>
</dbReference>
<sequence>MATLMPNGSRSEGKHDVEIWSLAESDDDYWISCDYGNTSVMIARPLGKHAQTCIARYSRRPAVIRGWRCTPAT</sequence>
<dbReference type="InterPro" id="IPR049973">
    <property type="entry name" value="STY0301-like"/>
</dbReference>
<protein>
    <submittedName>
        <fullName evidence="1">Uncharacterized protein</fullName>
    </submittedName>
</protein>
<evidence type="ECO:0000313" key="2">
    <source>
        <dbReference type="Proteomes" id="UP000625568"/>
    </source>
</evidence>
<name>A0A892HUQ7_9BURK</name>
<accession>A0A892HUQ7</accession>
<reference evidence="1 2" key="1">
    <citation type="submission" date="2021-02" db="EMBL/GenBank/DDBJ databases">
        <title>FDA dAtabase for Regulatory Grade micrObial Sequences (FDA-ARGOS): Supporting development and validation of Infectious Disease Dx tests.</title>
        <authorList>
            <person name="Minogue T."/>
            <person name="Wolcott M."/>
            <person name="Wasieloski L."/>
            <person name="Aguilar W."/>
            <person name="Moore D."/>
            <person name="Jaissle J."/>
            <person name="Tallon L."/>
            <person name="Sadzewicz L."/>
            <person name="Zhao X."/>
            <person name="Boylan J."/>
            <person name="Ott S."/>
            <person name="Bowen H."/>
            <person name="Vavikolanu K."/>
            <person name="Mehta A."/>
            <person name="Aluvathingal J."/>
            <person name="Nadendla S."/>
            <person name="Yan Y."/>
            <person name="Sichtig H."/>
        </authorList>
    </citation>
    <scope>NUCLEOTIDE SEQUENCE [LARGE SCALE GENOMIC DNA]</scope>
    <source>
        <strain evidence="1 2">FDAARGOS_1272</strain>
    </source>
</reference>
<dbReference type="NCBIfam" id="NF042415">
    <property type="entry name" value="STY0301_fam"/>
    <property type="match status" value="1"/>
</dbReference>
<evidence type="ECO:0000313" key="1">
    <source>
        <dbReference type="EMBL" id="QRO76233.1"/>
    </source>
</evidence>
<keyword evidence="2" id="KW-1185">Reference proteome</keyword>
<organism evidence="1 2">
    <name type="scientific">Burkholderia dolosa</name>
    <dbReference type="NCBI Taxonomy" id="152500"/>
    <lineage>
        <taxon>Bacteria</taxon>
        <taxon>Pseudomonadati</taxon>
        <taxon>Pseudomonadota</taxon>
        <taxon>Betaproteobacteria</taxon>
        <taxon>Burkholderiales</taxon>
        <taxon>Burkholderiaceae</taxon>
        <taxon>Burkholderia</taxon>
        <taxon>Burkholderia cepacia complex</taxon>
    </lineage>
</organism>